<gene>
    <name evidence="2" type="ORF">I5803_08710</name>
</gene>
<dbReference type="EMBL" id="JADWYS010000001">
    <property type="protein sequence ID" value="MBG9388098.1"/>
    <property type="molecule type" value="Genomic_DNA"/>
</dbReference>
<keyword evidence="3" id="KW-1185">Reference proteome</keyword>
<dbReference type="AlphaFoldDB" id="A0A931MGK0"/>
<feature type="compositionally biased region" description="Pro residues" evidence="1">
    <location>
        <begin position="54"/>
        <end position="64"/>
    </location>
</feature>
<dbReference type="RefSeq" id="WP_196985977.1">
    <property type="nucleotide sequence ID" value="NZ_JADWYS010000001.1"/>
</dbReference>
<feature type="region of interest" description="Disordered" evidence="1">
    <location>
        <begin position="1"/>
        <end position="76"/>
    </location>
</feature>
<feature type="compositionally biased region" description="Basic and acidic residues" evidence="1">
    <location>
        <begin position="180"/>
        <end position="212"/>
    </location>
</feature>
<protein>
    <submittedName>
        <fullName evidence="2">DUF3306 domain-containing protein</fullName>
    </submittedName>
</protein>
<reference evidence="2" key="1">
    <citation type="submission" date="2020-11" db="EMBL/GenBank/DDBJ databases">
        <title>Bacterial whole genome sequence for Caenimonas sp. DR4.4.</title>
        <authorList>
            <person name="Le V."/>
            <person name="Ko S.-R."/>
            <person name="Ahn C.-Y."/>
            <person name="Oh H.-M."/>
        </authorList>
    </citation>
    <scope>NUCLEOTIDE SEQUENCE</scope>
    <source>
        <strain evidence="2">DR4.4</strain>
    </source>
</reference>
<dbReference type="Proteomes" id="UP000651050">
    <property type="component" value="Unassembled WGS sequence"/>
</dbReference>
<accession>A0A931MGK0</accession>
<dbReference type="InterPro" id="IPR021735">
    <property type="entry name" value="DUF3306"/>
</dbReference>
<proteinExistence type="predicted"/>
<dbReference type="Pfam" id="PF11748">
    <property type="entry name" value="DUF3306"/>
    <property type="match status" value="1"/>
</dbReference>
<evidence type="ECO:0000256" key="1">
    <source>
        <dbReference type="SAM" id="MobiDB-lite"/>
    </source>
</evidence>
<organism evidence="2 3">
    <name type="scientific">Caenimonas aquaedulcis</name>
    <dbReference type="NCBI Taxonomy" id="2793270"/>
    <lineage>
        <taxon>Bacteria</taxon>
        <taxon>Pseudomonadati</taxon>
        <taxon>Pseudomonadota</taxon>
        <taxon>Betaproteobacteria</taxon>
        <taxon>Burkholderiales</taxon>
        <taxon>Comamonadaceae</taxon>
        <taxon>Caenimonas</taxon>
    </lineage>
</organism>
<sequence length="212" mass="22525">MSDGFLGRWSRRKLEVKEGREVPPEPVAEISPASPRPAPASGTGSEPAALLAGDPPPPPPPPPTLEEAHSLTPDSDFRRFATREVAPEVKNAAMKKLFADPRYNVMDGLDIYTGDYSQPDPMPESMLRQLASAKFLGFFADEDKQDEAAAAPQTRDVADDPTGQSVAQSDPAPPAVPEGPDTHADADLRLQQDHAAAGEDPGRGTGREPDAA</sequence>
<feature type="region of interest" description="Disordered" evidence="1">
    <location>
        <begin position="144"/>
        <end position="212"/>
    </location>
</feature>
<name>A0A931MGK0_9BURK</name>
<evidence type="ECO:0000313" key="2">
    <source>
        <dbReference type="EMBL" id="MBG9388098.1"/>
    </source>
</evidence>
<evidence type="ECO:0000313" key="3">
    <source>
        <dbReference type="Proteomes" id="UP000651050"/>
    </source>
</evidence>
<feature type="compositionally biased region" description="Basic and acidic residues" evidence="1">
    <location>
        <begin position="12"/>
        <end position="23"/>
    </location>
</feature>
<comment type="caution">
    <text evidence="2">The sequence shown here is derived from an EMBL/GenBank/DDBJ whole genome shotgun (WGS) entry which is preliminary data.</text>
</comment>